<keyword evidence="3" id="KW-0731">Sigma factor</keyword>
<dbReference type="InterPro" id="IPR007627">
    <property type="entry name" value="RNA_pol_sigma70_r2"/>
</dbReference>
<dbReference type="OrthoDB" id="1100095at2"/>
<dbReference type="SUPFAM" id="SSF88946">
    <property type="entry name" value="Sigma2 domain of RNA polymerase sigma factors"/>
    <property type="match status" value="1"/>
</dbReference>
<dbReference type="InterPro" id="IPR036388">
    <property type="entry name" value="WH-like_DNA-bd_sf"/>
</dbReference>
<dbReference type="InterPro" id="IPR013324">
    <property type="entry name" value="RNA_pol_sigma_r3/r4-like"/>
</dbReference>
<dbReference type="Pfam" id="PF08281">
    <property type="entry name" value="Sigma70_r4_2"/>
    <property type="match status" value="1"/>
</dbReference>
<sequence>MHSKENAKLIDRLKKGEENAYMLLFDKYHKRLYAYSMTLIDDHASAQDIVQNVYLKTWRSRKNLDNKLSIKSFLFKSVYNEFLNTYKKDRAIMLLQMKYYDSLDEIVENTSHQSIEKMVELITKEIEKLPPKCKQVFKLSKKEGLTNVEISEFLNVSIKTVEAQITKAFSVLREKLSDKYDNILYMFMVFEHRNFLNTPSIK</sequence>
<keyword evidence="2" id="KW-0805">Transcription regulation</keyword>
<organism evidence="7 8">
    <name type="scientific">Flavivirga eckloniae</name>
    <dbReference type="NCBI Taxonomy" id="1803846"/>
    <lineage>
        <taxon>Bacteria</taxon>
        <taxon>Pseudomonadati</taxon>
        <taxon>Bacteroidota</taxon>
        <taxon>Flavobacteriia</taxon>
        <taxon>Flavobacteriales</taxon>
        <taxon>Flavobacteriaceae</taxon>
        <taxon>Flavivirga</taxon>
    </lineage>
</organism>
<evidence type="ECO:0000259" key="5">
    <source>
        <dbReference type="Pfam" id="PF04542"/>
    </source>
</evidence>
<dbReference type="InterPro" id="IPR014327">
    <property type="entry name" value="RNA_pol_sigma70_bacteroid"/>
</dbReference>
<dbReference type="PANTHER" id="PTHR43133">
    <property type="entry name" value="RNA POLYMERASE ECF-TYPE SIGMA FACTO"/>
    <property type="match status" value="1"/>
</dbReference>
<evidence type="ECO:0000313" key="7">
    <source>
        <dbReference type="EMBL" id="AUP81254.1"/>
    </source>
</evidence>
<feature type="domain" description="RNA polymerase sigma factor 70 region 4 type 2" evidence="6">
    <location>
        <begin position="121"/>
        <end position="168"/>
    </location>
</feature>
<proteinExistence type="inferred from homology"/>
<evidence type="ECO:0000256" key="3">
    <source>
        <dbReference type="ARBA" id="ARBA00023082"/>
    </source>
</evidence>
<dbReference type="NCBIfam" id="TIGR02985">
    <property type="entry name" value="Sig70_bacteroi1"/>
    <property type="match status" value="1"/>
</dbReference>
<keyword evidence="8" id="KW-1185">Reference proteome</keyword>
<dbReference type="GO" id="GO:0016987">
    <property type="term" value="F:sigma factor activity"/>
    <property type="evidence" value="ECO:0007669"/>
    <property type="project" value="UniProtKB-KW"/>
</dbReference>
<accession>A0A2K9PW21</accession>
<dbReference type="SUPFAM" id="SSF88659">
    <property type="entry name" value="Sigma3 and sigma4 domains of RNA polymerase sigma factors"/>
    <property type="match status" value="1"/>
</dbReference>
<evidence type="ECO:0000259" key="6">
    <source>
        <dbReference type="Pfam" id="PF08281"/>
    </source>
</evidence>
<evidence type="ECO:0000256" key="1">
    <source>
        <dbReference type="ARBA" id="ARBA00010641"/>
    </source>
</evidence>
<evidence type="ECO:0000256" key="2">
    <source>
        <dbReference type="ARBA" id="ARBA00023015"/>
    </source>
</evidence>
<gene>
    <name evidence="7" type="ORF">C1H87_22060</name>
</gene>
<dbReference type="InterPro" id="IPR013325">
    <property type="entry name" value="RNA_pol_sigma_r2"/>
</dbReference>
<dbReference type="Pfam" id="PF04542">
    <property type="entry name" value="Sigma70_r2"/>
    <property type="match status" value="1"/>
</dbReference>
<dbReference type="InterPro" id="IPR014284">
    <property type="entry name" value="RNA_pol_sigma-70_dom"/>
</dbReference>
<name>A0A2K9PW21_9FLAO</name>
<dbReference type="AlphaFoldDB" id="A0A2K9PW21"/>
<feature type="domain" description="RNA polymerase sigma-70 region 2" evidence="5">
    <location>
        <begin position="24"/>
        <end position="90"/>
    </location>
</feature>
<dbReference type="GO" id="GO:0003677">
    <property type="term" value="F:DNA binding"/>
    <property type="evidence" value="ECO:0007669"/>
    <property type="project" value="InterPro"/>
</dbReference>
<comment type="similarity">
    <text evidence="1">Belongs to the sigma-70 factor family. ECF subfamily.</text>
</comment>
<evidence type="ECO:0000256" key="4">
    <source>
        <dbReference type="ARBA" id="ARBA00023163"/>
    </source>
</evidence>
<dbReference type="KEGG" id="fek:C1H87_22060"/>
<dbReference type="Gene3D" id="1.10.10.10">
    <property type="entry name" value="Winged helix-like DNA-binding domain superfamily/Winged helix DNA-binding domain"/>
    <property type="match status" value="1"/>
</dbReference>
<dbReference type="EMBL" id="CP025791">
    <property type="protein sequence ID" value="AUP81254.1"/>
    <property type="molecule type" value="Genomic_DNA"/>
</dbReference>
<dbReference type="InterPro" id="IPR013249">
    <property type="entry name" value="RNA_pol_sigma70_r4_t2"/>
</dbReference>
<dbReference type="NCBIfam" id="TIGR02937">
    <property type="entry name" value="sigma70-ECF"/>
    <property type="match status" value="1"/>
</dbReference>
<dbReference type="Gene3D" id="1.10.1740.10">
    <property type="match status" value="1"/>
</dbReference>
<dbReference type="RefSeq" id="WP_102757897.1">
    <property type="nucleotide sequence ID" value="NZ_CP025791.1"/>
</dbReference>
<keyword evidence="4" id="KW-0804">Transcription</keyword>
<dbReference type="GO" id="GO:0006352">
    <property type="term" value="P:DNA-templated transcription initiation"/>
    <property type="evidence" value="ECO:0007669"/>
    <property type="project" value="InterPro"/>
</dbReference>
<protein>
    <submittedName>
        <fullName evidence="7">RNA polymerase sigma-70 factor</fullName>
    </submittedName>
</protein>
<reference evidence="7 8" key="1">
    <citation type="submission" date="2018-01" db="EMBL/GenBank/DDBJ databases">
        <title>Complete genome sequence of Flavivirga eckloniae ECD14 isolated from seaweed Ecklonia cava.</title>
        <authorList>
            <person name="Lee J.H."/>
            <person name="Baik K.S."/>
            <person name="Seong C.N."/>
        </authorList>
    </citation>
    <scope>NUCLEOTIDE SEQUENCE [LARGE SCALE GENOMIC DNA]</scope>
    <source>
        <strain evidence="7 8">ECD14</strain>
    </source>
</reference>
<dbReference type="PANTHER" id="PTHR43133:SF46">
    <property type="entry name" value="RNA POLYMERASE SIGMA-70 FACTOR ECF SUBFAMILY"/>
    <property type="match status" value="1"/>
</dbReference>
<dbReference type="Proteomes" id="UP000235826">
    <property type="component" value="Chromosome"/>
</dbReference>
<dbReference type="InterPro" id="IPR039425">
    <property type="entry name" value="RNA_pol_sigma-70-like"/>
</dbReference>
<evidence type="ECO:0000313" key="8">
    <source>
        <dbReference type="Proteomes" id="UP000235826"/>
    </source>
</evidence>